<organism evidence="1 2">
    <name type="scientific">Vermiconidia calcicola</name>
    <dbReference type="NCBI Taxonomy" id="1690605"/>
    <lineage>
        <taxon>Eukaryota</taxon>
        <taxon>Fungi</taxon>
        <taxon>Dikarya</taxon>
        <taxon>Ascomycota</taxon>
        <taxon>Pezizomycotina</taxon>
        <taxon>Dothideomycetes</taxon>
        <taxon>Dothideomycetidae</taxon>
        <taxon>Mycosphaerellales</taxon>
        <taxon>Extremaceae</taxon>
        <taxon>Vermiconidia</taxon>
    </lineage>
</organism>
<gene>
    <name evidence="1" type="ORF">LTR37_020529</name>
</gene>
<evidence type="ECO:0000313" key="1">
    <source>
        <dbReference type="EMBL" id="KAK3683142.1"/>
    </source>
</evidence>
<name>A0ACC3MB35_9PEZI</name>
<evidence type="ECO:0000313" key="2">
    <source>
        <dbReference type="Proteomes" id="UP001281147"/>
    </source>
</evidence>
<sequence>MSGNQSGRMQQFVMSADGATDRVRQIKREGSLDELKVPPPKNPVNFRQTRSGGQVVKQPATAAAQPGRGDDRRKSDGQRPFYATDTDSIDGTSTATSVQRSTSGDGKHQQPQHNSRTQHVEHYRSSSPAESETGASDEEGESEEDLYEDPETGLTLSRKQYEIMTRMDAQKGRQANGSTLPIVKGDSYPSTTSGRSSEISVDHGTESRPVAEHHEPSFVPQATLPQRGSGQRQHLGPHQNQVRPKLPVQQPQREPQQTVRQTVEPDLVSRAEIRAHPQQQANQAFAFGKAPKPQTNMLPPGHGRQQSFGAASSKAAVSNNTAQRASAPTTDDAPNHFAPKQNHPTALKENVAPVEQHSNAGPRSKGRTSAPAEKPVVETAPEYEQLSSGADETHRQHTGSDYPEGQPSDSEIRLDYEAPELFQMDYRALKRQSFDVDPNATEFKLPAEQQNNSLADRLSTVASLQVKEQANFFANLSLDEWEQSGDWFLGRFSEIVGKLKSARQEKRKTARTFEDEIEQRHTAVGKKRKHIEASLHEMKETGGKVLEGTPKKAKRK</sequence>
<dbReference type="Proteomes" id="UP001281147">
    <property type="component" value="Unassembled WGS sequence"/>
</dbReference>
<keyword evidence="2" id="KW-1185">Reference proteome</keyword>
<proteinExistence type="predicted"/>
<accession>A0ACC3MB35</accession>
<comment type="caution">
    <text evidence="1">The sequence shown here is derived from an EMBL/GenBank/DDBJ whole genome shotgun (WGS) entry which is preliminary data.</text>
</comment>
<dbReference type="EMBL" id="JAUTXU010000366">
    <property type="protein sequence ID" value="KAK3683142.1"/>
    <property type="molecule type" value="Genomic_DNA"/>
</dbReference>
<protein>
    <submittedName>
        <fullName evidence="1">Uncharacterized protein</fullName>
    </submittedName>
</protein>
<reference evidence="1" key="1">
    <citation type="submission" date="2023-07" db="EMBL/GenBank/DDBJ databases">
        <title>Black Yeasts Isolated from many extreme environments.</title>
        <authorList>
            <person name="Coleine C."/>
            <person name="Stajich J.E."/>
            <person name="Selbmann L."/>
        </authorList>
    </citation>
    <scope>NUCLEOTIDE SEQUENCE</scope>
    <source>
        <strain evidence="1">CCFEE 5714</strain>
    </source>
</reference>